<dbReference type="PANTHER" id="PTHR38926">
    <property type="entry name" value="F-BOX DOMAIN CONTAINING PROTEIN, EXPRESSED"/>
    <property type="match status" value="1"/>
</dbReference>
<name>A0AAP0CW03_9ASTR</name>
<dbReference type="Pfam" id="PF12937">
    <property type="entry name" value="F-box-like"/>
    <property type="match status" value="1"/>
</dbReference>
<dbReference type="EMBL" id="JBCNJP010000019">
    <property type="protein sequence ID" value="KAK9061247.1"/>
    <property type="molecule type" value="Genomic_DNA"/>
</dbReference>
<proteinExistence type="predicted"/>
<dbReference type="PANTHER" id="PTHR38926:SF80">
    <property type="entry name" value="F-BOX DOMAIN, LEUCINE-RICH REPEAT DOMAIN SUPERFAMILY"/>
    <property type="match status" value="1"/>
</dbReference>
<reference evidence="2 3" key="1">
    <citation type="submission" date="2024-04" db="EMBL/GenBank/DDBJ databases">
        <title>The reference genome of an endangered Asteraceae, Deinandra increscens subsp. villosa, native to the Central Coast of California.</title>
        <authorList>
            <person name="Guilliams M."/>
            <person name="Hasenstab-Lehman K."/>
            <person name="Meyer R."/>
            <person name="Mcevoy S."/>
        </authorList>
    </citation>
    <scope>NUCLEOTIDE SEQUENCE [LARGE SCALE GENOMIC DNA]</scope>
    <source>
        <tissue evidence="2">Leaf</tissue>
    </source>
</reference>
<keyword evidence="3" id="KW-1185">Reference proteome</keyword>
<dbReference type="AlphaFoldDB" id="A0AAP0CW03"/>
<feature type="domain" description="F-box" evidence="1">
    <location>
        <begin position="11"/>
        <end position="58"/>
    </location>
</feature>
<evidence type="ECO:0000259" key="1">
    <source>
        <dbReference type="PROSITE" id="PS50181"/>
    </source>
</evidence>
<dbReference type="Gene3D" id="1.20.1280.50">
    <property type="match status" value="1"/>
</dbReference>
<dbReference type="PROSITE" id="PS50181">
    <property type="entry name" value="FBOX"/>
    <property type="match status" value="1"/>
</dbReference>
<evidence type="ECO:0000313" key="2">
    <source>
        <dbReference type="EMBL" id="KAK9061247.1"/>
    </source>
</evidence>
<comment type="caution">
    <text evidence="2">The sequence shown here is derived from an EMBL/GenBank/DDBJ whole genome shotgun (WGS) entry which is preliminary data.</text>
</comment>
<dbReference type="Proteomes" id="UP001408789">
    <property type="component" value="Unassembled WGS sequence"/>
</dbReference>
<gene>
    <name evidence="2" type="ORF">SSX86_018427</name>
</gene>
<dbReference type="SUPFAM" id="SSF81383">
    <property type="entry name" value="F-box domain"/>
    <property type="match status" value="1"/>
</dbReference>
<protein>
    <recommendedName>
        <fullName evidence="1">F-box domain-containing protein</fullName>
    </recommendedName>
</protein>
<dbReference type="CDD" id="cd22164">
    <property type="entry name" value="F-box_AtSKIP19-like"/>
    <property type="match status" value="1"/>
</dbReference>
<dbReference type="InterPro" id="IPR032675">
    <property type="entry name" value="LRR_dom_sf"/>
</dbReference>
<dbReference type="InterPro" id="IPR001810">
    <property type="entry name" value="F-box_dom"/>
</dbReference>
<accession>A0AAP0CW03</accession>
<evidence type="ECO:0000313" key="3">
    <source>
        <dbReference type="Proteomes" id="UP001408789"/>
    </source>
</evidence>
<sequence length="306" mass="35391">MARNLKKQESRRNWLDLPSEVTTNILSRIGIADILENAQLVCTAWHQICKDPVMYRVLNTNDLRRSRFISLENMCKQVVDRSQGQLVDITFVHVRNEQLLLYAAESSRSSQLRRFELVNCVEPRSFTWHALITFPLLEELNLYSVGISVYEIESLGRFCPLLKTFKMNKKVPRRWVPLTTSTPHNEWCLNAKAVAIAQNLPELRHLELIGNCMTNIGLEKILDNCHQLETLDLRSCFNTDIKGDLGEKCCKQIKNLKLPNDSLEGCPYSYALVDNESDDDDYFYCGPDNEGYDSNEEYELELLDYI</sequence>
<dbReference type="SUPFAM" id="SSF52047">
    <property type="entry name" value="RNI-like"/>
    <property type="match status" value="1"/>
</dbReference>
<dbReference type="Gene3D" id="3.80.10.10">
    <property type="entry name" value="Ribonuclease Inhibitor"/>
    <property type="match status" value="1"/>
</dbReference>
<organism evidence="2 3">
    <name type="scientific">Deinandra increscens subsp. villosa</name>
    <dbReference type="NCBI Taxonomy" id="3103831"/>
    <lineage>
        <taxon>Eukaryota</taxon>
        <taxon>Viridiplantae</taxon>
        <taxon>Streptophyta</taxon>
        <taxon>Embryophyta</taxon>
        <taxon>Tracheophyta</taxon>
        <taxon>Spermatophyta</taxon>
        <taxon>Magnoliopsida</taxon>
        <taxon>eudicotyledons</taxon>
        <taxon>Gunneridae</taxon>
        <taxon>Pentapetalae</taxon>
        <taxon>asterids</taxon>
        <taxon>campanulids</taxon>
        <taxon>Asterales</taxon>
        <taxon>Asteraceae</taxon>
        <taxon>Asteroideae</taxon>
        <taxon>Heliantheae alliance</taxon>
        <taxon>Madieae</taxon>
        <taxon>Madiinae</taxon>
        <taxon>Deinandra</taxon>
    </lineage>
</organism>
<dbReference type="InterPro" id="IPR036047">
    <property type="entry name" value="F-box-like_dom_sf"/>
</dbReference>